<reference evidence="8" key="1">
    <citation type="submission" date="2016-10" db="EMBL/GenBank/DDBJ databases">
        <title>Phylogenomic data for the living fossil Bartheletia paradoxa suggests that the early evolutionary history of major basidiomycete lineages might not be bifurcate.</title>
        <authorList>
            <person name="Mishra B."/>
            <person name="Choi Y.-J."/>
            <person name="Bauer R."/>
            <person name="Thines M."/>
        </authorList>
    </citation>
    <scope>NUCLEOTIDE SEQUENCE</scope>
</reference>
<keyword evidence="4" id="KW-0648">Protein biosynthesis</keyword>
<feature type="domain" description="Aminoacyl-transfer RNA synthetases class-II family profile" evidence="7">
    <location>
        <begin position="150"/>
        <end position="521"/>
    </location>
</feature>
<dbReference type="Pfam" id="PF01336">
    <property type="entry name" value="tRNA_anti-codon"/>
    <property type="match status" value="1"/>
</dbReference>
<dbReference type="PRINTS" id="PR01042">
    <property type="entry name" value="TRNASYNTHASP"/>
</dbReference>
<gene>
    <name evidence="8" type="ORF">SPAR04327</name>
</gene>
<dbReference type="InterPro" id="IPR045864">
    <property type="entry name" value="aa-tRNA-synth_II/BPL/LPL"/>
</dbReference>
<keyword evidence="2" id="KW-0547">Nucleotide-binding</keyword>
<evidence type="ECO:0000256" key="5">
    <source>
        <dbReference type="ARBA" id="ARBA00023146"/>
    </source>
</evidence>
<sequence length="529" mass="57328">MLPTLLSPLRASPSGPTRLRLPLIRLLSTPPTLPPSIRQTLATASPSPGSENQPPITVRGSIKSVRRQKRVAFAEIGDGSACAGLQAVMTPELAVGLTTGTTVSLSGKLVPSRGAGQKSELSVSNVSVLGACDASHAHLRSRTNGTSSMLRLRDSLARGVHDYFESEDFIHVQTPILTSSDCEGAGEVFRVRPDTPSASPGTPSAASSSSTTPSPPDEFFSRPVYLTVSSQLHLESLSAGLSRVYTLSPTFRAEPSQTSRHLAEFWMLEAEVQYAQGLEDIMSVAEGCIKSALGGMLGLSGQLTRAQERGADALAFFDGTQNASSTPPGELVPFLRTLVRPSTSWPRLTYTRAIQLVREHQTAHPEAFVYPVRRWGDALQAEHEKWLARDGPVFVTDYPASLKPFYMRMNDDGSRPAQAEALQGIVDDDDDVDVVDRRTVACFDLLVPRLGELAGGSLREERLAHLESALESHAMNQVDYAWYVDLRRYGTAPHGGFGLGWERLVGLVSGLENVRECIAFPRWKGSCMY</sequence>
<dbReference type="PANTHER" id="PTHR22594:SF34">
    <property type="entry name" value="ASPARAGINE--TRNA LIGASE, MITOCHONDRIAL-RELATED"/>
    <property type="match status" value="1"/>
</dbReference>
<evidence type="ECO:0000256" key="1">
    <source>
        <dbReference type="ARBA" id="ARBA00022598"/>
    </source>
</evidence>
<dbReference type="Pfam" id="PF00152">
    <property type="entry name" value="tRNA-synt_2"/>
    <property type="match status" value="1"/>
</dbReference>
<feature type="region of interest" description="Disordered" evidence="6">
    <location>
        <begin position="190"/>
        <end position="216"/>
    </location>
</feature>
<dbReference type="GO" id="GO:0004816">
    <property type="term" value="F:asparagine-tRNA ligase activity"/>
    <property type="evidence" value="ECO:0007669"/>
    <property type="project" value="TreeGrafter"/>
</dbReference>
<protein>
    <recommendedName>
        <fullName evidence="7">Aminoacyl-transfer RNA synthetases class-II family profile domain-containing protein</fullName>
    </recommendedName>
</protein>
<dbReference type="Gene3D" id="3.30.930.10">
    <property type="entry name" value="Bira Bifunctional Protein, Domain 2"/>
    <property type="match status" value="1"/>
</dbReference>
<evidence type="ECO:0000256" key="4">
    <source>
        <dbReference type="ARBA" id="ARBA00022917"/>
    </source>
</evidence>
<feature type="region of interest" description="Disordered" evidence="6">
    <location>
        <begin position="32"/>
        <end position="57"/>
    </location>
</feature>
<dbReference type="AlphaFoldDB" id="A0A2D0XI50"/>
<organism evidence="8">
    <name type="scientific">Bartheletia paradoxa</name>
    <dbReference type="NCBI Taxonomy" id="669517"/>
    <lineage>
        <taxon>Eukaryota</taxon>
        <taxon>Fungi</taxon>
        <taxon>Dikarya</taxon>
        <taxon>Basidiomycota</taxon>
        <taxon>Agaricomycotina</taxon>
        <taxon>Bartheletiomycetes</taxon>
        <taxon>Bartheletiales</taxon>
        <taxon>Bartheletiaceae</taxon>
        <taxon>Bartheletia</taxon>
    </lineage>
</organism>
<dbReference type="Gene3D" id="2.40.50.140">
    <property type="entry name" value="Nucleic acid-binding proteins"/>
    <property type="match status" value="1"/>
</dbReference>
<keyword evidence="3" id="KW-0067">ATP-binding</keyword>
<name>A0A2D0XI50_9BASI</name>
<dbReference type="InterPro" id="IPR002312">
    <property type="entry name" value="Asp/Asn-tRNA-synth_IIb"/>
</dbReference>
<dbReference type="CDD" id="cd04318">
    <property type="entry name" value="EcAsnRS_like_N"/>
    <property type="match status" value="1"/>
</dbReference>
<keyword evidence="5" id="KW-0030">Aminoacyl-tRNA synthetase</keyword>
<dbReference type="GO" id="GO:0003676">
    <property type="term" value="F:nucleic acid binding"/>
    <property type="evidence" value="ECO:0007669"/>
    <property type="project" value="InterPro"/>
</dbReference>
<evidence type="ECO:0000256" key="6">
    <source>
        <dbReference type="SAM" id="MobiDB-lite"/>
    </source>
</evidence>
<evidence type="ECO:0000256" key="3">
    <source>
        <dbReference type="ARBA" id="ARBA00022840"/>
    </source>
</evidence>
<dbReference type="SUPFAM" id="SSF55681">
    <property type="entry name" value="Class II aaRS and biotin synthetases"/>
    <property type="match status" value="1"/>
</dbReference>
<dbReference type="InterPro" id="IPR004364">
    <property type="entry name" value="Aa-tRNA-synt_II"/>
</dbReference>
<proteinExistence type="predicted"/>
<feature type="compositionally biased region" description="Polar residues" evidence="6">
    <location>
        <begin position="39"/>
        <end position="55"/>
    </location>
</feature>
<dbReference type="PANTHER" id="PTHR22594">
    <property type="entry name" value="ASPARTYL/LYSYL-TRNA SYNTHETASE"/>
    <property type="match status" value="1"/>
</dbReference>
<keyword evidence="1" id="KW-0436">Ligase</keyword>
<dbReference type="InterPro" id="IPR012340">
    <property type="entry name" value="NA-bd_OB-fold"/>
</dbReference>
<evidence type="ECO:0000256" key="2">
    <source>
        <dbReference type="ARBA" id="ARBA00022741"/>
    </source>
</evidence>
<feature type="compositionally biased region" description="Low complexity" evidence="6">
    <location>
        <begin position="195"/>
        <end position="212"/>
    </location>
</feature>
<dbReference type="PROSITE" id="PS50862">
    <property type="entry name" value="AA_TRNA_LIGASE_II"/>
    <property type="match status" value="1"/>
</dbReference>
<dbReference type="InterPro" id="IPR006195">
    <property type="entry name" value="aa-tRNA-synth_II"/>
</dbReference>
<dbReference type="GO" id="GO:0005524">
    <property type="term" value="F:ATP binding"/>
    <property type="evidence" value="ECO:0007669"/>
    <property type="project" value="UniProtKB-KW"/>
</dbReference>
<dbReference type="GO" id="GO:0005739">
    <property type="term" value="C:mitochondrion"/>
    <property type="evidence" value="ECO:0007669"/>
    <property type="project" value="TreeGrafter"/>
</dbReference>
<evidence type="ECO:0000313" key="8">
    <source>
        <dbReference type="EMBL" id="ASF90211.1"/>
    </source>
</evidence>
<dbReference type="EMBL" id="KY000260">
    <property type="protein sequence ID" value="ASF90211.1"/>
    <property type="molecule type" value="Genomic_DNA"/>
</dbReference>
<dbReference type="GO" id="GO:0006421">
    <property type="term" value="P:asparaginyl-tRNA aminoacylation"/>
    <property type="evidence" value="ECO:0007669"/>
    <property type="project" value="TreeGrafter"/>
</dbReference>
<evidence type="ECO:0000259" key="7">
    <source>
        <dbReference type="PROSITE" id="PS50862"/>
    </source>
</evidence>
<dbReference type="SUPFAM" id="SSF50249">
    <property type="entry name" value="Nucleic acid-binding proteins"/>
    <property type="match status" value="1"/>
</dbReference>
<accession>A0A2D0XI50</accession>
<dbReference type="InterPro" id="IPR004365">
    <property type="entry name" value="NA-bd_OB_tRNA"/>
</dbReference>